<dbReference type="InterPro" id="IPR051132">
    <property type="entry name" value="3-5_Exonuclease_domain"/>
</dbReference>
<dbReference type="GO" id="GO:0008408">
    <property type="term" value="F:3'-5' exonuclease activity"/>
    <property type="evidence" value="ECO:0007669"/>
    <property type="project" value="InterPro"/>
</dbReference>
<sequence>PAVLRRFLADTRVVFVAYGVRCDCRKLEEHHGLEVARTVELRGLPSMGNTSMERMAEKHLGWHGVSKPRKVGTSRWDARKLTKEQVQYACVDAYVTFRLAVHRDAGDDMSA</sequence>
<evidence type="ECO:0000256" key="1">
    <source>
        <dbReference type="ARBA" id="ARBA00022722"/>
    </source>
</evidence>
<dbReference type="InterPro" id="IPR036397">
    <property type="entry name" value="RNaseH_sf"/>
</dbReference>
<dbReference type="Proteomes" id="UP000006038">
    <property type="component" value="Chromosome 7"/>
</dbReference>
<dbReference type="eggNOG" id="KOG4373">
    <property type="taxonomic scope" value="Eukaryota"/>
</dbReference>
<accession>J3MI47</accession>
<dbReference type="STRING" id="4533.J3MI47"/>
<dbReference type="AlphaFoldDB" id="J3MI47"/>
<dbReference type="PANTHER" id="PTHR13620">
    <property type="entry name" value="3-5 EXONUCLEASE"/>
    <property type="match status" value="1"/>
</dbReference>
<dbReference type="HOGENOM" id="CLU_049674_3_3_1"/>
<dbReference type="EnsemblPlants" id="OB07G10790.1">
    <property type="protein sequence ID" value="OB07G10790.1"/>
    <property type="gene ID" value="OB07G10790"/>
</dbReference>
<evidence type="ECO:0000313" key="4">
    <source>
        <dbReference type="EnsemblPlants" id="OB07G10790.1"/>
    </source>
</evidence>
<dbReference type="CDD" id="cd06141">
    <property type="entry name" value="WRN_exo"/>
    <property type="match status" value="1"/>
</dbReference>
<dbReference type="GO" id="GO:0006139">
    <property type="term" value="P:nucleobase-containing compound metabolic process"/>
    <property type="evidence" value="ECO:0007669"/>
    <property type="project" value="InterPro"/>
</dbReference>
<dbReference type="GO" id="GO:0003676">
    <property type="term" value="F:nucleic acid binding"/>
    <property type="evidence" value="ECO:0007669"/>
    <property type="project" value="InterPro"/>
</dbReference>
<dbReference type="Pfam" id="PF01612">
    <property type="entry name" value="DNA_pol_A_exo1"/>
    <property type="match status" value="1"/>
</dbReference>
<protein>
    <recommendedName>
        <fullName evidence="3">3'-5' exonuclease domain-containing protein</fullName>
    </recommendedName>
</protein>
<dbReference type="Gramene" id="OB07G10790.1">
    <property type="protein sequence ID" value="OB07G10790.1"/>
    <property type="gene ID" value="OB07G10790"/>
</dbReference>
<keyword evidence="1" id="KW-0540">Nuclease</keyword>
<dbReference type="OMA" id="WNNQERF"/>
<dbReference type="PANTHER" id="PTHR13620:SF59">
    <property type="entry name" value="POLYNUCLEOTIDYL TRANSFERASE, RIBONUCLEASE H-LIKE SUPERFAMILY PROTEIN"/>
    <property type="match status" value="1"/>
</dbReference>
<keyword evidence="5" id="KW-1185">Reference proteome</keyword>
<dbReference type="SUPFAM" id="SSF53098">
    <property type="entry name" value="Ribonuclease H-like"/>
    <property type="match status" value="1"/>
</dbReference>
<dbReference type="InterPro" id="IPR002562">
    <property type="entry name" value="3'-5'_exonuclease_dom"/>
</dbReference>
<reference evidence="4" key="2">
    <citation type="submission" date="2013-04" db="UniProtKB">
        <authorList>
            <consortium name="EnsemblPlants"/>
        </authorList>
    </citation>
    <scope>IDENTIFICATION</scope>
</reference>
<keyword evidence="2" id="KW-0378">Hydrolase</keyword>
<dbReference type="Gene3D" id="3.30.420.10">
    <property type="entry name" value="Ribonuclease H-like superfamily/Ribonuclease H"/>
    <property type="match status" value="1"/>
</dbReference>
<feature type="domain" description="3'-5' exonuclease" evidence="3">
    <location>
        <begin position="4"/>
        <end position="100"/>
    </location>
</feature>
<dbReference type="GO" id="GO:0005634">
    <property type="term" value="C:nucleus"/>
    <property type="evidence" value="ECO:0007669"/>
    <property type="project" value="TreeGrafter"/>
</dbReference>
<evidence type="ECO:0000256" key="2">
    <source>
        <dbReference type="ARBA" id="ARBA00022801"/>
    </source>
</evidence>
<reference evidence="4" key="1">
    <citation type="journal article" date="2013" name="Nat. Commun.">
        <title>Whole-genome sequencing of Oryza brachyantha reveals mechanisms underlying Oryza genome evolution.</title>
        <authorList>
            <person name="Chen J."/>
            <person name="Huang Q."/>
            <person name="Gao D."/>
            <person name="Wang J."/>
            <person name="Lang Y."/>
            <person name="Liu T."/>
            <person name="Li B."/>
            <person name="Bai Z."/>
            <person name="Luis Goicoechea J."/>
            <person name="Liang C."/>
            <person name="Chen C."/>
            <person name="Zhang W."/>
            <person name="Sun S."/>
            <person name="Liao Y."/>
            <person name="Zhang X."/>
            <person name="Yang L."/>
            <person name="Song C."/>
            <person name="Wang M."/>
            <person name="Shi J."/>
            <person name="Liu G."/>
            <person name="Liu J."/>
            <person name="Zhou H."/>
            <person name="Zhou W."/>
            <person name="Yu Q."/>
            <person name="An N."/>
            <person name="Chen Y."/>
            <person name="Cai Q."/>
            <person name="Wang B."/>
            <person name="Liu B."/>
            <person name="Min J."/>
            <person name="Huang Y."/>
            <person name="Wu H."/>
            <person name="Li Z."/>
            <person name="Zhang Y."/>
            <person name="Yin Y."/>
            <person name="Song W."/>
            <person name="Jiang J."/>
            <person name="Jackson S.A."/>
            <person name="Wing R.A."/>
            <person name="Wang J."/>
            <person name="Chen M."/>
        </authorList>
    </citation>
    <scope>NUCLEOTIDE SEQUENCE [LARGE SCALE GENOMIC DNA]</scope>
    <source>
        <strain evidence="4">cv. IRGC 101232</strain>
    </source>
</reference>
<dbReference type="GO" id="GO:0005737">
    <property type="term" value="C:cytoplasm"/>
    <property type="evidence" value="ECO:0007669"/>
    <property type="project" value="TreeGrafter"/>
</dbReference>
<proteinExistence type="predicted"/>
<organism evidence="4">
    <name type="scientific">Oryza brachyantha</name>
    <name type="common">malo sina</name>
    <dbReference type="NCBI Taxonomy" id="4533"/>
    <lineage>
        <taxon>Eukaryota</taxon>
        <taxon>Viridiplantae</taxon>
        <taxon>Streptophyta</taxon>
        <taxon>Embryophyta</taxon>
        <taxon>Tracheophyta</taxon>
        <taxon>Spermatophyta</taxon>
        <taxon>Magnoliopsida</taxon>
        <taxon>Liliopsida</taxon>
        <taxon>Poales</taxon>
        <taxon>Poaceae</taxon>
        <taxon>BOP clade</taxon>
        <taxon>Oryzoideae</taxon>
        <taxon>Oryzeae</taxon>
        <taxon>Oryzinae</taxon>
        <taxon>Oryza</taxon>
    </lineage>
</organism>
<evidence type="ECO:0000313" key="5">
    <source>
        <dbReference type="Proteomes" id="UP000006038"/>
    </source>
</evidence>
<dbReference type="InterPro" id="IPR012337">
    <property type="entry name" value="RNaseH-like_sf"/>
</dbReference>
<evidence type="ECO:0000259" key="3">
    <source>
        <dbReference type="Pfam" id="PF01612"/>
    </source>
</evidence>
<name>J3MI47_ORYBR</name>